<dbReference type="Proteomes" id="UP000265801">
    <property type="component" value="Unassembled WGS sequence"/>
</dbReference>
<evidence type="ECO:0000256" key="1">
    <source>
        <dbReference type="SAM" id="Phobius"/>
    </source>
</evidence>
<protein>
    <submittedName>
        <fullName evidence="2">Uncharacterized protein</fullName>
    </submittedName>
</protein>
<reference evidence="2 3" key="1">
    <citation type="submission" date="2018-09" db="EMBL/GenBank/DDBJ databases">
        <title>Bacillus saliacetes sp. nov., isolated from Thai shrimp paste (Ka-pi).</title>
        <authorList>
            <person name="Daroonpunt R."/>
            <person name="Tanasupawat S."/>
            <person name="Yiamsombut S."/>
        </authorList>
    </citation>
    <scope>NUCLEOTIDE SEQUENCE [LARGE SCALE GENOMIC DNA]</scope>
    <source>
        <strain evidence="2 3">SKP7-4</strain>
    </source>
</reference>
<comment type="caution">
    <text evidence="2">The sequence shown here is derived from an EMBL/GenBank/DDBJ whole genome shotgun (WGS) entry which is preliminary data.</text>
</comment>
<gene>
    <name evidence="2" type="ORF">D3H55_09670</name>
</gene>
<keyword evidence="3" id="KW-1185">Reference proteome</keyword>
<name>A0A3A1R1S5_9BACI</name>
<keyword evidence="1" id="KW-1133">Transmembrane helix</keyword>
<accession>A0A3A1R1S5</accession>
<evidence type="ECO:0000313" key="3">
    <source>
        <dbReference type="Proteomes" id="UP000265801"/>
    </source>
</evidence>
<organism evidence="2 3">
    <name type="scientific">Bacillus salacetis</name>
    <dbReference type="NCBI Taxonomy" id="2315464"/>
    <lineage>
        <taxon>Bacteria</taxon>
        <taxon>Bacillati</taxon>
        <taxon>Bacillota</taxon>
        <taxon>Bacilli</taxon>
        <taxon>Bacillales</taxon>
        <taxon>Bacillaceae</taxon>
        <taxon>Bacillus</taxon>
    </lineage>
</organism>
<dbReference type="EMBL" id="QXIR01000011">
    <property type="protein sequence ID" value="RIW34243.1"/>
    <property type="molecule type" value="Genomic_DNA"/>
</dbReference>
<dbReference type="AlphaFoldDB" id="A0A3A1R1S5"/>
<dbReference type="RefSeq" id="WP_119546710.1">
    <property type="nucleotide sequence ID" value="NZ_QXIR01000011.1"/>
</dbReference>
<feature type="transmembrane region" description="Helical" evidence="1">
    <location>
        <begin position="61"/>
        <end position="89"/>
    </location>
</feature>
<sequence>MSTSKILKWVTGALEAVLGIPVLGGAIILSFFWTPLLLMLILHIVTLVLTSKEDGAKAGSILGIVTSCIGWIPIVGMIMHIITAVFLIIDAAKSETASKTKAEIVR</sequence>
<feature type="transmembrane region" description="Helical" evidence="1">
    <location>
        <begin position="20"/>
        <end position="49"/>
    </location>
</feature>
<keyword evidence="1" id="KW-0812">Transmembrane</keyword>
<keyword evidence="1" id="KW-0472">Membrane</keyword>
<proteinExistence type="predicted"/>
<evidence type="ECO:0000313" key="2">
    <source>
        <dbReference type="EMBL" id="RIW34243.1"/>
    </source>
</evidence>
<dbReference type="OrthoDB" id="1925744at2"/>